<protein>
    <submittedName>
        <fullName evidence="1">Uncharacterized protein</fullName>
    </submittedName>
</protein>
<organism evidence="1">
    <name type="scientific">Arundo donax</name>
    <name type="common">Giant reed</name>
    <name type="synonym">Donax arundinaceus</name>
    <dbReference type="NCBI Taxonomy" id="35708"/>
    <lineage>
        <taxon>Eukaryota</taxon>
        <taxon>Viridiplantae</taxon>
        <taxon>Streptophyta</taxon>
        <taxon>Embryophyta</taxon>
        <taxon>Tracheophyta</taxon>
        <taxon>Spermatophyta</taxon>
        <taxon>Magnoliopsida</taxon>
        <taxon>Liliopsida</taxon>
        <taxon>Poales</taxon>
        <taxon>Poaceae</taxon>
        <taxon>PACMAD clade</taxon>
        <taxon>Arundinoideae</taxon>
        <taxon>Arundineae</taxon>
        <taxon>Arundo</taxon>
    </lineage>
</organism>
<name>A0A0A9GKV5_ARUDO</name>
<dbReference type="AlphaFoldDB" id="A0A0A9GKV5"/>
<sequence length="38" mass="4532">MYYCSNKPVHPIFLSFHLCNFQLIHSSTNRSSTFNFFC</sequence>
<reference evidence="1" key="2">
    <citation type="journal article" date="2015" name="Data Brief">
        <title>Shoot transcriptome of the giant reed, Arundo donax.</title>
        <authorList>
            <person name="Barrero R.A."/>
            <person name="Guerrero F.D."/>
            <person name="Moolhuijzen P."/>
            <person name="Goolsby J.A."/>
            <person name="Tidwell J."/>
            <person name="Bellgard S.E."/>
            <person name="Bellgard M.I."/>
        </authorList>
    </citation>
    <scope>NUCLEOTIDE SEQUENCE</scope>
    <source>
        <tissue evidence="1">Shoot tissue taken approximately 20 cm above the soil surface</tissue>
    </source>
</reference>
<accession>A0A0A9GKV5</accession>
<reference evidence="1" key="1">
    <citation type="submission" date="2014-09" db="EMBL/GenBank/DDBJ databases">
        <authorList>
            <person name="Magalhaes I.L.F."/>
            <person name="Oliveira U."/>
            <person name="Santos F.R."/>
            <person name="Vidigal T.H.D.A."/>
            <person name="Brescovit A.D."/>
            <person name="Santos A.J."/>
        </authorList>
    </citation>
    <scope>NUCLEOTIDE SEQUENCE</scope>
    <source>
        <tissue evidence="1">Shoot tissue taken approximately 20 cm above the soil surface</tissue>
    </source>
</reference>
<evidence type="ECO:0000313" key="1">
    <source>
        <dbReference type="EMBL" id="JAE24049.1"/>
    </source>
</evidence>
<proteinExistence type="predicted"/>
<dbReference type="EMBL" id="GBRH01173847">
    <property type="protein sequence ID" value="JAE24049.1"/>
    <property type="molecule type" value="Transcribed_RNA"/>
</dbReference>